<sequence>MSLQNTQSAVGPSSTETPHTSWQAPAGAGADAPSDAPSPERRGRAVASSWGFTLALIALLGSIATMAFVGLTVGPMETASGYHLSDTPAWYQTAVLGAFGSLLLWTVMGIAAIVLGIVGLVGNRGTIRGVLAIVLSVVAPLLVPVVLSTTMAVDIAQL</sequence>
<reference evidence="3 4" key="1">
    <citation type="journal article" date="2017" name="Elife">
        <title>Extensive horizontal gene transfer in cheese-associated bacteria.</title>
        <authorList>
            <person name="Bonham K.S."/>
            <person name="Wolfe B.E."/>
            <person name="Dutton R.J."/>
        </authorList>
    </citation>
    <scope>NUCLEOTIDE SEQUENCE [LARGE SCALE GENOMIC DNA]</scope>
    <source>
        <strain evidence="3 4">341_9</strain>
    </source>
</reference>
<dbReference type="Proteomes" id="UP000218598">
    <property type="component" value="Unassembled WGS sequence"/>
</dbReference>
<evidence type="ECO:0000313" key="3">
    <source>
        <dbReference type="EMBL" id="PCC40140.1"/>
    </source>
</evidence>
<name>A0A2A3YLI2_9MICO</name>
<feature type="transmembrane region" description="Helical" evidence="2">
    <location>
        <begin position="94"/>
        <end position="118"/>
    </location>
</feature>
<dbReference type="OrthoDB" id="4804082at2"/>
<keyword evidence="4" id="KW-1185">Reference proteome</keyword>
<dbReference type="RefSeq" id="WP_096196742.1">
    <property type="nucleotide sequence ID" value="NZ_JBQQHT010000036.1"/>
</dbReference>
<keyword evidence="2" id="KW-0812">Transmembrane</keyword>
<keyword evidence="2" id="KW-1133">Transmembrane helix</keyword>
<organism evidence="3 4">
    <name type="scientific">Brachybacterium alimentarium</name>
    <dbReference type="NCBI Taxonomy" id="47845"/>
    <lineage>
        <taxon>Bacteria</taxon>
        <taxon>Bacillati</taxon>
        <taxon>Actinomycetota</taxon>
        <taxon>Actinomycetes</taxon>
        <taxon>Micrococcales</taxon>
        <taxon>Dermabacteraceae</taxon>
        <taxon>Brachybacterium</taxon>
    </lineage>
</organism>
<dbReference type="AlphaFoldDB" id="A0A2A3YLI2"/>
<evidence type="ECO:0000256" key="2">
    <source>
        <dbReference type="SAM" id="Phobius"/>
    </source>
</evidence>
<accession>A0A2A3YLI2</accession>
<feature type="compositionally biased region" description="Polar residues" evidence="1">
    <location>
        <begin position="1"/>
        <end position="23"/>
    </location>
</feature>
<comment type="caution">
    <text evidence="3">The sequence shown here is derived from an EMBL/GenBank/DDBJ whole genome shotgun (WGS) entry which is preliminary data.</text>
</comment>
<feature type="transmembrane region" description="Helical" evidence="2">
    <location>
        <begin position="130"/>
        <end position="153"/>
    </location>
</feature>
<evidence type="ECO:0000313" key="4">
    <source>
        <dbReference type="Proteomes" id="UP000218598"/>
    </source>
</evidence>
<dbReference type="EMBL" id="NRGR01000008">
    <property type="protein sequence ID" value="PCC40140.1"/>
    <property type="molecule type" value="Genomic_DNA"/>
</dbReference>
<protein>
    <submittedName>
        <fullName evidence="3">Uncharacterized protein</fullName>
    </submittedName>
</protein>
<evidence type="ECO:0000256" key="1">
    <source>
        <dbReference type="SAM" id="MobiDB-lite"/>
    </source>
</evidence>
<feature type="compositionally biased region" description="Low complexity" evidence="1">
    <location>
        <begin position="24"/>
        <end position="37"/>
    </location>
</feature>
<gene>
    <name evidence="3" type="ORF">CIK66_05765</name>
</gene>
<keyword evidence="2" id="KW-0472">Membrane</keyword>
<proteinExistence type="predicted"/>
<feature type="region of interest" description="Disordered" evidence="1">
    <location>
        <begin position="1"/>
        <end position="42"/>
    </location>
</feature>
<feature type="transmembrane region" description="Helical" evidence="2">
    <location>
        <begin position="50"/>
        <end position="74"/>
    </location>
</feature>